<evidence type="ECO:0000313" key="2">
    <source>
        <dbReference type="EMBL" id="CEM36199.1"/>
    </source>
</evidence>
<feature type="compositionally biased region" description="Low complexity" evidence="1">
    <location>
        <begin position="931"/>
        <end position="949"/>
    </location>
</feature>
<dbReference type="VEuPathDB" id="CryptoDB:Cvel_23919"/>
<feature type="region of interest" description="Disordered" evidence="1">
    <location>
        <begin position="1096"/>
        <end position="1158"/>
    </location>
</feature>
<feature type="region of interest" description="Disordered" evidence="1">
    <location>
        <begin position="976"/>
        <end position="1068"/>
    </location>
</feature>
<feature type="region of interest" description="Disordered" evidence="1">
    <location>
        <begin position="728"/>
        <end position="757"/>
    </location>
</feature>
<reference evidence="2" key="1">
    <citation type="submission" date="2014-11" db="EMBL/GenBank/DDBJ databases">
        <authorList>
            <person name="Otto D Thomas"/>
            <person name="Naeem Raeece"/>
        </authorList>
    </citation>
    <scope>NUCLEOTIDE SEQUENCE</scope>
</reference>
<sequence>MEKLLAELENPSAVVLGSFLPKLSQQLIAQDGSDLSDALFRVSSACLRSSVEEERADKCTAACAVLLAGFCKGAETRGDLVGKWSEQATGSLVLAMQRAPSESCLPLLVETSGALAHAILTRTAPKGGALVNEHGPKASRLCGEICSVGTKAAEAESAKAMELGSAVCAEHEAPSESLHSAVVKSCARETIRICFAGGNILRNNLQRIGDFFKAAATHRDSSVAELGCLGLCRAAWLHHIAYSPSATAAARAERQDAADGGAAAAGGSGQSARQSLQGAAGRSMTESFLVEFCNHVWEVLRLTVDQENSVSRGTGGAERMPAPRVFLRMTREMEVIAALLRHGPGSLIAIGAAGVNLASVKAGGDSIVNVPVSEVCDLVEGVVDVSLELLSKQVEQRGEGRREGWGWKEVVTAALDLFTALLEILTPCAVSLHGERIDRVVRSLLKHGSGRCDTVFFLTLHGPFSRVVKTLEGKSDALLLSSPSGAGMAAGARGLPVGVGVQRQGEKDRGMLGLALFRFLLNVAETVLRDPLEISALASAVSLLPGGGQPARGEGMPSGVTSAEGGSAWAVDALRAGSKASTGKKRKRGSVYKDAWGESLLHGGGTQGSSSSSRQVVPVQVGANASSDEIAVASCLNVILGSTMDGVGPLRGEQVLSGLRSALTDLFDLLRCLIRSLGASLGGSSVCSLDEGIIRILWAGHKGAERLTANSLSVSLFRGGGAASASSSAAAEGTGGREGEGAAASAGGVQKQGQSHDGQKGLSAASIGLCVSLCRDSAAITALLSLFETRLLCLLPMSEANRGSLLGCLQALCSHAVEQQGAAPLDLGYVREVIALATRSAIVPPALQDRPPPFFRSQTGPLEVSVFSAPLESFEDARSFTTSYNRAVSVIQRELGVTEDERAQQNSAEGERVDSRLQEIHAELFKAPAAAAAGSGSASSSAGVGMGSARDLLPPPQQGGREFVSDLLRDFLGDLLEGTEKGGGREGSDERSPESAGRDRKRARTGLNQLLSYMRGGAASSSPQQGEREGGGMGELGDSDDHPPLPPQEEEVGGGANSGTFIGDTAGLSQSHHPEFLLASGSKHISVSSKIDAPPGGFLPSGANHQGGHFAHANGHGLPPLASLPSGADHESSLAGGADLPMTGGPEGGSAPSSSLEGGHLVASAEESLGAVTAPLPPQQQAAAAAAAAAHVHAHFPDLPSSTSQGQSSFCGPDGAGVPAAEGILHDGLALDLRMIASRAARGGGMPQRAEGIFQPGGVQSGDGSAALLSAPVGPVQEGGEVDVDVDLSMSSPRLGRSPGLGPGGR</sequence>
<feature type="compositionally biased region" description="Basic and acidic residues" evidence="1">
    <location>
        <begin position="976"/>
        <end position="998"/>
    </location>
</feature>
<feature type="region of interest" description="Disordered" evidence="1">
    <location>
        <begin position="931"/>
        <end position="961"/>
    </location>
</feature>
<organism evidence="2">
    <name type="scientific">Chromera velia CCMP2878</name>
    <dbReference type="NCBI Taxonomy" id="1169474"/>
    <lineage>
        <taxon>Eukaryota</taxon>
        <taxon>Sar</taxon>
        <taxon>Alveolata</taxon>
        <taxon>Colpodellida</taxon>
        <taxon>Chromeraceae</taxon>
        <taxon>Chromera</taxon>
    </lineage>
</organism>
<feature type="compositionally biased region" description="Low complexity" evidence="1">
    <location>
        <begin position="1149"/>
        <end position="1158"/>
    </location>
</feature>
<proteinExistence type="predicted"/>
<accession>A0A0G4GYH8</accession>
<name>A0A0G4GYH8_9ALVE</name>
<gene>
    <name evidence="2" type="ORF">Cvel_23919</name>
</gene>
<evidence type="ECO:0000256" key="1">
    <source>
        <dbReference type="SAM" id="MobiDB-lite"/>
    </source>
</evidence>
<protein>
    <submittedName>
        <fullName evidence="2">Uncharacterized protein</fullName>
    </submittedName>
</protein>
<dbReference type="EMBL" id="CDMZ01001685">
    <property type="protein sequence ID" value="CEM36199.1"/>
    <property type="molecule type" value="Genomic_DNA"/>
</dbReference>